<dbReference type="Proteomes" id="UP000299102">
    <property type="component" value="Unassembled WGS sequence"/>
</dbReference>
<name>A0A4C1TPP8_EUMVA</name>
<sequence>MANFSQEPKNRCNPTDPALSGLALNEEQSFLGGGRGADGLRPRKPEPLSYWPIALCVRAAHRAKETARAPYTPRERSTRRKRGTLIANICEHSRSLCRRGAAKGYLIACLVARRPRAPTGAPLSVTAGALSARRAARGRGFYVLFREPQSLFITNGSPLVSGTQSVMPILEDVYASIERSLS</sequence>
<accession>A0A4C1TPP8</accession>
<evidence type="ECO:0000313" key="1">
    <source>
        <dbReference type="EMBL" id="GBP15928.1"/>
    </source>
</evidence>
<comment type="caution">
    <text evidence="1">The sequence shown here is derived from an EMBL/GenBank/DDBJ whole genome shotgun (WGS) entry which is preliminary data.</text>
</comment>
<dbReference type="EMBL" id="BGZK01000075">
    <property type="protein sequence ID" value="GBP15928.1"/>
    <property type="molecule type" value="Genomic_DNA"/>
</dbReference>
<proteinExistence type="predicted"/>
<keyword evidence="2" id="KW-1185">Reference proteome</keyword>
<reference evidence="1 2" key="1">
    <citation type="journal article" date="2019" name="Commun. Biol.">
        <title>The bagworm genome reveals a unique fibroin gene that provides high tensile strength.</title>
        <authorList>
            <person name="Kono N."/>
            <person name="Nakamura H."/>
            <person name="Ohtoshi R."/>
            <person name="Tomita M."/>
            <person name="Numata K."/>
            <person name="Arakawa K."/>
        </authorList>
    </citation>
    <scope>NUCLEOTIDE SEQUENCE [LARGE SCALE GENOMIC DNA]</scope>
</reference>
<evidence type="ECO:0000313" key="2">
    <source>
        <dbReference type="Proteomes" id="UP000299102"/>
    </source>
</evidence>
<dbReference type="AlphaFoldDB" id="A0A4C1TPP8"/>
<organism evidence="1 2">
    <name type="scientific">Eumeta variegata</name>
    <name type="common">Bagworm moth</name>
    <name type="synonym">Eumeta japonica</name>
    <dbReference type="NCBI Taxonomy" id="151549"/>
    <lineage>
        <taxon>Eukaryota</taxon>
        <taxon>Metazoa</taxon>
        <taxon>Ecdysozoa</taxon>
        <taxon>Arthropoda</taxon>
        <taxon>Hexapoda</taxon>
        <taxon>Insecta</taxon>
        <taxon>Pterygota</taxon>
        <taxon>Neoptera</taxon>
        <taxon>Endopterygota</taxon>
        <taxon>Lepidoptera</taxon>
        <taxon>Glossata</taxon>
        <taxon>Ditrysia</taxon>
        <taxon>Tineoidea</taxon>
        <taxon>Psychidae</taxon>
        <taxon>Oiketicinae</taxon>
        <taxon>Eumeta</taxon>
    </lineage>
</organism>
<gene>
    <name evidence="1" type="ORF">EVAR_12513_1</name>
</gene>
<protein>
    <submittedName>
        <fullName evidence="1">Uncharacterized protein</fullName>
    </submittedName>
</protein>